<protein>
    <submittedName>
        <fullName evidence="3">Uncharacterized protein</fullName>
    </submittedName>
</protein>
<keyword evidence="1" id="KW-1133">Transmembrane helix</keyword>
<dbReference type="AlphaFoldDB" id="A0A915BNK5"/>
<sequence length="64" mass="7961">MKWSKKKIVYIPENKKTKLNKLVGRKRVILSYDFKLSYLYWLLFFYYEGGKNGDHRFIMCLYFH</sequence>
<proteinExistence type="predicted"/>
<dbReference type="Proteomes" id="UP000887569">
    <property type="component" value="Unplaced"/>
</dbReference>
<accession>A0A915BNK5</accession>
<evidence type="ECO:0000313" key="2">
    <source>
        <dbReference type="Proteomes" id="UP000887569"/>
    </source>
</evidence>
<organism evidence="2 3">
    <name type="scientific">Parascaris univalens</name>
    <name type="common">Nematode worm</name>
    <dbReference type="NCBI Taxonomy" id="6257"/>
    <lineage>
        <taxon>Eukaryota</taxon>
        <taxon>Metazoa</taxon>
        <taxon>Ecdysozoa</taxon>
        <taxon>Nematoda</taxon>
        <taxon>Chromadorea</taxon>
        <taxon>Rhabditida</taxon>
        <taxon>Spirurina</taxon>
        <taxon>Ascaridomorpha</taxon>
        <taxon>Ascaridoidea</taxon>
        <taxon>Ascarididae</taxon>
        <taxon>Parascaris</taxon>
    </lineage>
</organism>
<name>A0A915BNK5_PARUN</name>
<keyword evidence="1" id="KW-0812">Transmembrane</keyword>
<evidence type="ECO:0000313" key="3">
    <source>
        <dbReference type="WBParaSite" id="PgR048_g081_t01"/>
    </source>
</evidence>
<keyword evidence="2" id="KW-1185">Reference proteome</keyword>
<evidence type="ECO:0000256" key="1">
    <source>
        <dbReference type="SAM" id="Phobius"/>
    </source>
</evidence>
<reference evidence="3" key="1">
    <citation type="submission" date="2022-11" db="UniProtKB">
        <authorList>
            <consortium name="WormBaseParasite"/>
        </authorList>
    </citation>
    <scope>IDENTIFICATION</scope>
</reference>
<dbReference type="WBParaSite" id="PgR048_g081_t01">
    <property type="protein sequence ID" value="PgR048_g081_t01"/>
    <property type="gene ID" value="PgR048_g081"/>
</dbReference>
<keyword evidence="1" id="KW-0472">Membrane</keyword>
<feature type="transmembrane region" description="Helical" evidence="1">
    <location>
        <begin position="28"/>
        <end position="47"/>
    </location>
</feature>